<dbReference type="OrthoDB" id="9775969at2"/>
<dbReference type="AlphaFoldDB" id="A0A2S6GA43"/>
<feature type="chain" id="PRO_5015665120" description="DUF3047 family protein" evidence="2">
    <location>
        <begin position="22"/>
        <end position="262"/>
    </location>
</feature>
<dbReference type="Proteomes" id="UP000239648">
    <property type="component" value="Unassembled WGS sequence"/>
</dbReference>
<evidence type="ECO:0000313" key="4">
    <source>
        <dbReference type="EMBL" id="PPK56202.1"/>
    </source>
</evidence>
<dbReference type="RefSeq" id="WP_104414948.1">
    <property type="nucleotide sequence ID" value="NZ_PTIT01000002.1"/>
</dbReference>
<evidence type="ECO:0000313" key="3">
    <source>
        <dbReference type="EMBL" id="PPK53365.1"/>
    </source>
</evidence>
<dbReference type="EMBL" id="PTIU01000002">
    <property type="protein sequence ID" value="PPK56202.1"/>
    <property type="molecule type" value="Genomic_DNA"/>
</dbReference>
<evidence type="ECO:0000313" key="6">
    <source>
        <dbReference type="Proteomes" id="UP000239648"/>
    </source>
</evidence>
<keyword evidence="6" id="KW-1185">Reference proteome</keyword>
<accession>A0A2S6GA43</accession>
<comment type="caution">
    <text evidence="4">The sequence shown here is derived from an EMBL/GenBank/DDBJ whole genome shotgun (WGS) entry which is preliminary data.</text>
</comment>
<dbReference type="EMBL" id="PTIT01000002">
    <property type="protein sequence ID" value="PPK53365.1"/>
    <property type="molecule type" value="Genomic_DNA"/>
</dbReference>
<gene>
    <name evidence="4" type="ORF">B0H24_1002166</name>
    <name evidence="3" type="ORF">BY455_102166</name>
</gene>
<feature type="compositionally biased region" description="Polar residues" evidence="1">
    <location>
        <begin position="245"/>
        <end position="262"/>
    </location>
</feature>
<feature type="signal peptide" evidence="2">
    <location>
        <begin position="1"/>
        <end position="21"/>
    </location>
</feature>
<dbReference type="InterPro" id="IPR021409">
    <property type="entry name" value="DUF3047"/>
</dbReference>
<feature type="region of interest" description="Disordered" evidence="1">
    <location>
        <begin position="242"/>
        <end position="262"/>
    </location>
</feature>
<protein>
    <recommendedName>
        <fullName evidence="7">DUF3047 family protein</fullName>
    </recommendedName>
</protein>
<sequence length="262" mass="28434">MKPTSLLGPILGLTLATSATAAPDTDTLGDFSRYDTLPQAPWQLVPFDGLPPTEYQRVTQGGVAAVKATSEASMALLARPLEVNLEQNPVLCWRWWVDEPVQQADMSKKSGDDYAARVYVTFDLPSSAMSLGTRMKLSVGRTLFGEQLPDAAINYVWDNTHAVGTAMPNAYTDRAQMLVLRSGMEDTGQWVEERRNLLEDLQRFFDTAPDRPLQLAIASDSDDTGSSASALFADIHLVAEGEQCQFPSPDNSENTESAGSGG</sequence>
<organism evidence="4 5">
    <name type="scientific">Marinobacter persicus</name>
    <dbReference type="NCBI Taxonomy" id="930118"/>
    <lineage>
        <taxon>Bacteria</taxon>
        <taxon>Pseudomonadati</taxon>
        <taxon>Pseudomonadota</taxon>
        <taxon>Gammaproteobacteria</taxon>
        <taxon>Pseudomonadales</taxon>
        <taxon>Marinobacteraceae</taxon>
        <taxon>Marinobacter</taxon>
    </lineage>
</organism>
<reference evidence="4 5" key="2">
    <citation type="submission" date="2018-02" db="EMBL/GenBank/DDBJ databases">
        <title>Subsurface microbial communities from deep shales in Ohio and West Virginia, USA.</title>
        <authorList>
            <person name="Wrighton K."/>
        </authorList>
    </citation>
    <scope>NUCLEOTIDE SEQUENCE [LARGE SCALE GENOMIC DNA]</scope>
    <source>
        <strain evidence="4 5">UTICA-S1B9</strain>
    </source>
</reference>
<name>A0A2S6GA43_9GAMM</name>
<evidence type="ECO:0008006" key="7">
    <source>
        <dbReference type="Google" id="ProtNLM"/>
    </source>
</evidence>
<dbReference type="Pfam" id="PF11249">
    <property type="entry name" value="DUF3047"/>
    <property type="match status" value="1"/>
</dbReference>
<proteinExistence type="predicted"/>
<evidence type="ECO:0000256" key="1">
    <source>
        <dbReference type="SAM" id="MobiDB-lite"/>
    </source>
</evidence>
<evidence type="ECO:0000313" key="5">
    <source>
        <dbReference type="Proteomes" id="UP000239446"/>
    </source>
</evidence>
<dbReference type="Proteomes" id="UP000239446">
    <property type="component" value="Unassembled WGS sequence"/>
</dbReference>
<keyword evidence="2" id="KW-0732">Signal</keyword>
<evidence type="ECO:0000256" key="2">
    <source>
        <dbReference type="SAM" id="SignalP"/>
    </source>
</evidence>
<reference evidence="3 6" key="1">
    <citation type="submission" date="2018-02" db="EMBL/GenBank/DDBJ databases">
        <title>Deep subsurface shale carbon reservoir microbial communities from Ohio and West Virginia, USA.</title>
        <authorList>
            <person name="Wrighton K."/>
        </authorList>
    </citation>
    <scope>NUCLEOTIDE SEQUENCE [LARGE SCALE GENOMIC DNA]</scope>
    <source>
        <strain evidence="3 6">UTICA-S1B6</strain>
    </source>
</reference>